<proteinExistence type="predicted"/>
<dbReference type="RefSeq" id="WP_271888600.1">
    <property type="nucleotide sequence ID" value="NZ_JAQBIE010000009.1"/>
</dbReference>
<accession>A0ABT4ZFL6</accession>
<dbReference type="Pfam" id="PF17778">
    <property type="entry name" value="WHD_BLACT"/>
    <property type="match status" value="1"/>
</dbReference>
<reference evidence="2" key="1">
    <citation type="submission" date="2022-12" db="EMBL/GenBank/DDBJ databases">
        <title>Paracoccus onchidii sp. nov., isolated from a marine invertebrate from the South China Sea.</title>
        <authorList>
            <person name="Xu S."/>
            <person name="Liu Z."/>
            <person name="Xu Y."/>
        </authorList>
    </citation>
    <scope>NUCLEOTIDE SEQUENCE</scope>
    <source>
        <strain evidence="2">Z330</strain>
    </source>
</reference>
<dbReference type="InterPro" id="IPR050662">
    <property type="entry name" value="Sec-metab_biosynth-thioest"/>
</dbReference>
<dbReference type="SUPFAM" id="SSF56281">
    <property type="entry name" value="Metallo-hydrolase/oxidoreductase"/>
    <property type="match status" value="1"/>
</dbReference>
<dbReference type="PANTHER" id="PTHR23131">
    <property type="entry name" value="ENDORIBONUCLEASE LACTB2"/>
    <property type="match status" value="1"/>
</dbReference>
<dbReference type="PANTHER" id="PTHR23131:SF0">
    <property type="entry name" value="ENDORIBONUCLEASE LACTB2"/>
    <property type="match status" value="1"/>
</dbReference>
<sequence length="286" mass="30474">MDIPVKEPRCILAQNPSPLTGPGTNTYLIGQKEVAVIDPGPDDPEHLNAILTATEGRVSHIFVTHAHLDHSAGAVALSRATDAPVLAFGDARAGRSALMQKLAMQGLKGNEGLDHDFSPDILLADGQIITTAEWSLQAVHTPGHSAGHLSFLWNDLLFCGDIIMAWSSTLISPPDGDLADYFRSLDKIEALGPHRLMPAHGNPIDAPSQRIAELAQHRRDRTAQILAALHGCPDTPEGIVRRIYDIPPTLLPAASRNVLAHLLALSELGAVQAAGDTLAQAKFSTL</sequence>
<dbReference type="Proteomes" id="UP001165641">
    <property type="component" value="Unassembled WGS sequence"/>
</dbReference>
<dbReference type="Gene3D" id="3.60.15.10">
    <property type="entry name" value="Ribonuclease Z/Hydroxyacylglutathione hydrolase-like"/>
    <property type="match status" value="1"/>
</dbReference>
<dbReference type="InterPro" id="IPR036866">
    <property type="entry name" value="RibonucZ/Hydroxyglut_hydro"/>
</dbReference>
<protein>
    <submittedName>
        <fullName evidence="2">MBL fold metallo-hydrolase</fullName>
    </submittedName>
</protein>
<dbReference type="InterPro" id="IPR001279">
    <property type="entry name" value="Metallo-B-lactamas"/>
</dbReference>
<dbReference type="InterPro" id="IPR036388">
    <property type="entry name" value="WH-like_DNA-bd_sf"/>
</dbReference>
<feature type="domain" description="Metallo-beta-lactamase" evidence="1">
    <location>
        <begin position="23"/>
        <end position="200"/>
    </location>
</feature>
<evidence type="ECO:0000259" key="1">
    <source>
        <dbReference type="SMART" id="SM00849"/>
    </source>
</evidence>
<dbReference type="Gene3D" id="1.10.10.10">
    <property type="entry name" value="Winged helix-like DNA-binding domain superfamily/Winged helix DNA-binding domain"/>
    <property type="match status" value="1"/>
</dbReference>
<organism evidence="2 3">
    <name type="scientific">Paracoccus onchidii</name>
    <dbReference type="NCBI Taxonomy" id="3017813"/>
    <lineage>
        <taxon>Bacteria</taxon>
        <taxon>Pseudomonadati</taxon>
        <taxon>Pseudomonadota</taxon>
        <taxon>Alphaproteobacteria</taxon>
        <taxon>Rhodobacterales</taxon>
        <taxon>Paracoccaceae</taxon>
        <taxon>Paracoccus</taxon>
    </lineage>
</organism>
<name>A0ABT4ZFL6_9RHOB</name>
<evidence type="ECO:0000313" key="2">
    <source>
        <dbReference type="EMBL" id="MDB6177480.1"/>
    </source>
</evidence>
<dbReference type="SMART" id="SM00849">
    <property type="entry name" value="Lactamase_B"/>
    <property type="match status" value="1"/>
</dbReference>
<comment type="caution">
    <text evidence="2">The sequence shown here is derived from an EMBL/GenBank/DDBJ whole genome shotgun (WGS) entry which is preliminary data.</text>
</comment>
<gene>
    <name evidence="2" type="ORF">PAF17_08135</name>
</gene>
<dbReference type="CDD" id="cd16278">
    <property type="entry name" value="metallo-hydrolase-like_MBL-fold"/>
    <property type="match status" value="1"/>
</dbReference>
<dbReference type="InterPro" id="IPR041516">
    <property type="entry name" value="LACTB2_WH"/>
</dbReference>
<evidence type="ECO:0000313" key="3">
    <source>
        <dbReference type="Proteomes" id="UP001165641"/>
    </source>
</evidence>
<keyword evidence="3" id="KW-1185">Reference proteome</keyword>
<dbReference type="EMBL" id="JAQBIE010000009">
    <property type="protein sequence ID" value="MDB6177480.1"/>
    <property type="molecule type" value="Genomic_DNA"/>
</dbReference>
<dbReference type="Pfam" id="PF00753">
    <property type="entry name" value="Lactamase_B"/>
    <property type="match status" value="1"/>
</dbReference>